<dbReference type="AlphaFoldDB" id="A0A520N3L1"/>
<dbReference type="SUPFAM" id="SSF55729">
    <property type="entry name" value="Acyl-CoA N-acyltransferases (Nat)"/>
    <property type="match status" value="1"/>
</dbReference>
<dbReference type="CDD" id="cd04301">
    <property type="entry name" value="NAT_SF"/>
    <property type="match status" value="1"/>
</dbReference>
<dbReference type="PANTHER" id="PTHR43617:SF35">
    <property type="entry name" value="[RIBOSOMAL PROTEIN BS18]-ALANINE N-ACETYLTRANSFERASE"/>
    <property type="match status" value="1"/>
</dbReference>
<dbReference type="InterPro" id="IPR050276">
    <property type="entry name" value="MshD_Acetyltransferase"/>
</dbReference>
<name>A0A520N3L1_9GAMM</name>
<organism evidence="3 4">
    <name type="scientific">SAR86 cluster bacterium</name>
    <dbReference type="NCBI Taxonomy" id="2030880"/>
    <lineage>
        <taxon>Bacteria</taxon>
        <taxon>Pseudomonadati</taxon>
        <taxon>Pseudomonadota</taxon>
        <taxon>Gammaproteobacteria</taxon>
        <taxon>SAR86 cluster</taxon>
    </lineage>
</organism>
<comment type="catalytic activity">
    <reaction evidence="1">
        <text>N-terminal L-alanyl-[ribosomal protein bS18] + acetyl-CoA = N-terminal N(alpha)-acetyl-L-alanyl-[ribosomal protein bS18] + CoA + H(+)</text>
        <dbReference type="Rhea" id="RHEA:43756"/>
        <dbReference type="Rhea" id="RHEA-COMP:10676"/>
        <dbReference type="Rhea" id="RHEA-COMP:10677"/>
        <dbReference type="ChEBI" id="CHEBI:15378"/>
        <dbReference type="ChEBI" id="CHEBI:57287"/>
        <dbReference type="ChEBI" id="CHEBI:57288"/>
        <dbReference type="ChEBI" id="CHEBI:64718"/>
        <dbReference type="ChEBI" id="CHEBI:83683"/>
        <dbReference type="EC" id="2.3.1.266"/>
    </reaction>
</comment>
<reference evidence="3 4" key="1">
    <citation type="submission" date="2019-02" db="EMBL/GenBank/DDBJ databases">
        <title>Prokaryotic population dynamics and viral predation in marine succession experiment using metagenomics: the confinement effect.</title>
        <authorList>
            <person name="Haro-Moreno J.M."/>
            <person name="Rodriguez-Valera F."/>
            <person name="Lopez-Perez M."/>
        </authorList>
    </citation>
    <scope>NUCLEOTIDE SEQUENCE [LARGE SCALE GENOMIC DNA]</scope>
    <source>
        <strain evidence="3">MED-G160</strain>
    </source>
</reference>
<dbReference type="InterPro" id="IPR016181">
    <property type="entry name" value="Acyl_CoA_acyltransferase"/>
</dbReference>
<dbReference type="EC" id="2.3.1.266" evidence="1"/>
<evidence type="ECO:0000259" key="2">
    <source>
        <dbReference type="PROSITE" id="PS51186"/>
    </source>
</evidence>
<sequence length="145" mass="16684">MLKISLMDQSDLEFAYEIEKEVNPTPWSKKNFFSSYEVGHNSIVCKHENNLIGFAIFSLVKEECHLLNIAVIKSWHRKGAGSLLMNTLIRQSKVLGAKKVFLEVRSKNYNAISFYKKYKFVQDALRINYYAGNNPDDAVIMSLDI</sequence>
<dbReference type="PANTHER" id="PTHR43617">
    <property type="entry name" value="L-AMINO ACID N-ACETYLTRANSFERASE"/>
    <property type="match status" value="1"/>
</dbReference>
<comment type="caution">
    <text evidence="3">The sequence shown here is derived from an EMBL/GenBank/DDBJ whole genome shotgun (WGS) entry which is preliminary data.</text>
</comment>
<feature type="domain" description="N-acetyltransferase" evidence="2">
    <location>
        <begin position="2"/>
        <end position="145"/>
    </location>
</feature>
<keyword evidence="1" id="KW-0963">Cytoplasm</keyword>
<gene>
    <name evidence="3" type="primary">rimI</name>
    <name evidence="3" type="ORF">EVA93_01835</name>
</gene>
<dbReference type="GO" id="GO:0008999">
    <property type="term" value="F:protein-N-terminal-alanine acetyltransferase activity"/>
    <property type="evidence" value="ECO:0007669"/>
    <property type="project" value="UniProtKB-EC"/>
</dbReference>
<dbReference type="PROSITE" id="PS51186">
    <property type="entry name" value="GNAT"/>
    <property type="match status" value="1"/>
</dbReference>
<dbReference type="Gene3D" id="3.40.630.30">
    <property type="match status" value="1"/>
</dbReference>
<protein>
    <recommendedName>
        <fullName evidence="1">[Ribosomal protein bS18]-alanine N-acetyltransferase</fullName>
        <ecNumber evidence="1">2.3.1.266</ecNumber>
    </recommendedName>
</protein>
<evidence type="ECO:0000313" key="3">
    <source>
        <dbReference type="EMBL" id="RZO28058.1"/>
    </source>
</evidence>
<dbReference type="InterPro" id="IPR006464">
    <property type="entry name" value="AcTrfase_RimI/Ard1"/>
</dbReference>
<evidence type="ECO:0000256" key="1">
    <source>
        <dbReference type="RuleBase" id="RU363094"/>
    </source>
</evidence>
<dbReference type="GO" id="GO:0005737">
    <property type="term" value="C:cytoplasm"/>
    <property type="evidence" value="ECO:0007669"/>
    <property type="project" value="UniProtKB-SubCell"/>
</dbReference>
<evidence type="ECO:0000313" key="4">
    <source>
        <dbReference type="Proteomes" id="UP000318710"/>
    </source>
</evidence>
<dbReference type="Proteomes" id="UP000318710">
    <property type="component" value="Unassembled WGS sequence"/>
</dbReference>
<accession>A0A520N3L1</accession>
<comment type="subcellular location">
    <subcellularLocation>
        <location evidence="1">Cytoplasm</location>
    </subcellularLocation>
</comment>
<proteinExistence type="inferred from homology"/>
<dbReference type="NCBIfam" id="TIGR01575">
    <property type="entry name" value="rimI"/>
    <property type="match status" value="1"/>
</dbReference>
<comment type="function">
    <text evidence="1">Acetylates the N-terminal alanine of ribosomal protein bS18.</text>
</comment>
<keyword evidence="3" id="KW-0808">Transferase</keyword>
<dbReference type="InterPro" id="IPR000182">
    <property type="entry name" value="GNAT_dom"/>
</dbReference>
<dbReference type="Pfam" id="PF00583">
    <property type="entry name" value="Acetyltransf_1"/>
    <property type="match status" value="1"/>
</dbReference>
<comment type="similarity">
    <text evidence="1">Belongs to the acetyltransferase family. RimI subfamily.</text>
</comment>
<dbReference type="EMBL" id="SHBF01000006">
    <property type="protein sequence ID" value="RZO28058.1"/>
    <property type="molecule type" value="Genomic_DNA"/>
</dbReference>